<proteinExistence type="predicted"/>
<accession>A0ACC2CY87</accession>
<dbReference type="EMBL" id="CM055099">
    <property type="protein sequence ID" value="KAJ7546986.1"/>
    <property type="molecule type" value="Genomic_DNA"/>
</dbReference>
<name>A0ACC2CY87_DIPCM</name>
<sequence length="123" mass="13874">MIHTKSSDPEKVDSEPGGNTNIYSYNASTSTLQFYLSKSDSILRYGAIYRSQDSDRYAIWKLSMILYRMHGLLVSFTIMCIFRCSNWYYLISVVPLGSISFFGDIYFCGCGILGGYACFGLSL</sequence>
<comment type="caution">
    <text evidence="1">The sequence shown here is derived from an EMBL/GenBank/DDBJ whole genome shotgun (WGS) entry which is preliminary data.</text>
</comment>
<protein>
    <submittedName>
        <fullName evidence="1">Uncharacterized protein</fullName>
    </submittedName>
</protein>
<keyword evidence="2" id="KW-1185">Reference proteome</keyword>
<reference evidence="2" key="1">
    <citation type="journal article" date="2024" name="Proc. Natl. Acad. Sci. U.S.A.">
        <title>Extraordinary preservation of gene collinearity over three hundred million years revealed in homosporous lycophytes.</title>
        <authorList>
            <person name="Li C."/>
            <person name="Wickell D."/>
            <person name="Kuo L.Y."/>
            <person name="Chen X."/>
            <person name="Nie B."/>
            <person name="Liao X."/>
            <person name="Peng D."/>
            <person name="Ji J."/>
            <person name="Jenkins J."/>
            <person name="Williams M."/>
            <person name="Shu S."/>
            <person name="Plott C."/>
            <person name="Barry K."/>
            <person name="Rajasekar S."/>
            <person name="Grimwood J."/>
            <person name="Han X."/>
            <person name="Sun S."/>
            <person name="Hou Z."/>
            <person name="He W."/>
            <person name="Dai G."/>
            <person name="Sun C."/>
            <person name="Schmutz J."/>
            <person name="Leebens-Mack J.H."/>
            <person name="Li F.W."/>
            <person name="Wang L."/>
        </authorList>
    </citation>
    <scope>NUCLEOTIDE SEQUENCE [LARGE SCALE GENOMIC DNA]</scope>
    <source>
        <strain evidence="2">cv. PW_Plant_1</strain>
    </source>
</reference>
<evidence type="ECO:0000313" key="1">
    <source>
        <dbReference type="EMBL" id="KAJ7546986.1"/>
    </source>
</evidence>
<evidence type="ECO:0000313" key="2">
    <source>
        <dbReference type="Proteomes" id="UP001162992"/>
    </source>
</evidence>
<dbReference type="Proteomes" id="UP001162992">
    <property type="component" value="Chromosome 8"/>
</dbReference>
<gene>
    <name evidence="1" type="ORF">O6H91_08G063800</name>
</gene>
<organism evidence="1 2">
    <name type="scientific">Diphasiastrum complanatum</name>
    <name type="common">Issler's clubmoss</name>
    <name type="synonym">Lycopodium complanatum</name>
    <dbReference type="NCBI Taxonomy" id="34168"/>
    <lineage>
        <taxon>Eukaryota</taxon>
        <taxon>Viridiplantae</taxon>
        <taxon>Streptophyta</taxon>
        <taxon>Embryophyta</taxon>
        <taxon>Tracheophyta</taxon>
        <taxon>Lycopodiopsida</taxon>
        <taxon>Lycopodiales</taxon>
        <taxon>Lycopodiaceae</taxon>
        <taxon>Lycopodioideae</taxon>
        <taxon>Diphasiastrum</taxon>
    </lineage>
</organism>